<name>A0A502ETG0_9FLAO</name>
<dbReference type="RefSeq" id="WP_140506774.1">
    <property type="nucleotide sequence ID" value="NZ_RCZH01000006.1"/>
</dbReference>
<keyword evidence="3" id="KW-1185">Reference proteome</keyword>
<evidence type="ECO:0000313" key="3">
    <source>
        <dbReference type="Proteomes" id="UP000319700"/>
    </source>
</evidence>
<dbReference type="AlphaFoldDB" id="A0A502ETG0"/>
<evidence type="ECO:0000313" key="2">
    <source>
        <dbReference type="EMBL" id="TPG40837.1"/>
    </source>
</evidence>
<gene>
    <name evidence="2" type="ORF">EAH81_10870</name>
</gene>
<comment type="caution">
    <text evidence="2">The sequence shown here is derived from an EMBL/GenBank/DDBJ whole genome shotgun (WGS) entry which is preliminary data.</text>
</comment>
<feature type="region of interest" description="Disordered" evidence="1">
    <location>
        <begin position="18"/>
        <end position="46"/>
    </location>
</feature>
<evidence type="ECO:0000256" key="1">
    <source>
        <dbReference type="SAM" id="MobiDB-lite"/>
    </source>
</evidence>
<proteinExistence type="predicted"/>
<accession>A0A502ETG0</accession>
<feature type="compositionally biased region" description="Polar residues" evidence="1">
    <location>
        <begin position="24"/>
        <end position="34"/>
    </location>
</feature>
<dbReference type="EMBL" id="RCZH01000006">
    <property type="protein sequence ID" value="TPG40837.1"/>
    <property type="molecule type" value="Genomic_DNA"/>
</dbReference>
<dbReference type="Proteomes" id="UP000319700">
    <property type="component" value="Unassembled WGS sequence"/>
</dbReference>
<dbReference type="OrthoDB" id="681139at2"/>
<sequence length="623" mass="69602">MYASVNISGNFNASADATAPVQRASYSKSSSPLQDNRPKSIGKKNQIEDLRNHNVRQLISKNLQEKSKSLNVTDPNPIQAKSNQPVVQRWLDPALLSNKGGDKRIKDLLHKALNYNSHRKGKTRTMRLNELNILQVSIMKWLDEYSVPDQNVSQNALWVKELMNDVQAEHQNLVKTSIQNNDDLPPVANFNTLKAEEQKQVTTIWHQLVKGTGNVHITEEENYTNTETKLAGSRIHEGFRFEVLAQFARLLETETGRNIVSHVNKDTKGEKPVTIKPGFAHPSQGAPAAVFAAGPTISNNSEKLTPLPVPLNQMFKGQKDANKKRENYKKQFIELDLKEIADNKLKATAIYNARKNNPKAKGLKIGDKYFLFGSGIGVNVTITRDIRDAEDHHTSRSVDENRNEIPAPNFITLGHELGHATHMLDGVSLNNSKVSDHLFPQVGVHGAEELKWSNMEEYGNIHSVENSIRKEYGMKERFGHINQSTVQWELLNKIINAFLPLCDLQPEDDRTAVNDLLGQAGNLSNEMKIPEARVAIKGAATSFTTHIHTVFPQFLASERGAIKTQLDDFKTHVNSAHADVLAKAEANIAQSIILINQANARIQAIPQPAPQQQGGFFSRLWPF</sequence>
<protein>
    <submittedName>
        <fullName evidence="2">Uncharacterized protein</fullName>
    </submittedName>
</protein>
<organism evidence="2 3">
    <name type="scientific">Flavobacterium pectinovorum</name>
    <dbReference type="NCBI Taxonomy" id="29533"/>
    <lineage>
        <taxon>Bacteria</taxon>
        <taxon>Pseudomonadati</taxon>
        <taxon>Bacteroidota</taxon>
        <taxon>Flavobacteriia</taxon>
        <taxon>Flavobacteriales</taxon>
        <taxon>Flavobacteriaceae</taxon>
        <taxon>Flavobacterium</taxon>
    </lineage>
</organism>
<reference evidence="2 3" key="1">
    <citation type="journal article" date="2019" name="Environ. Microbiol.">
        <title>Species interactions and distinct microbial communities in high Arctic permafrost affected cryosols are associated with the CH4 and CO2 gas fluxes.</title>
        <authorList>
            <person name="Altshuler I."/>
            <person name="Hamel J."/>
            <person name="Turney S."/>
            <person name="Magnuson E."/>
            <person name="Levesque R."/>
            <person name="Greer C."/>
            <person name="Whyte L.G."/>
        </authorList>
    </citation>
    <scope>NUCLEOTIDE SEQUENCE [LARGE SCALE GENOMIC DNA]</scope>
    <source>
        <strain evidence="2 3">42</strain>
    </source>
</reference>